<dbReference type="InterPro" id="IPR011600">
    <property type="entry name" value="Pept_C14_caspase"/>
</dbReference>
<keyword evidence="3" id="KW-1185">Reference proteome</keyword>
<comment type="caution">
    <text evidence="2">The sequence shown here is derived from an EMBL/GenBank/DDBJ whole genome shotgun (WGS) entry which is preliminary data.</text>
</comment>
<dbReference type="SUPFAM" id="SSF52129">
    <property type="entry name" value="Caspase-like"/>
    <property type="match status" value="1"/>
</dbReference>
<dbReference type="PANTHER" id="PTHR48104:SF30">
    <property type="entry name" value="METACASPASE-1"/>
    <property type="match status" value="1"/>
</dbReference>
<evidence type="ECO:0000313" key="2">
    <source>
        <dbReference type="EMBL" id="RIE05281.1"/>
    </source>
</evidence>
<dbReference type="InterPro" id="IPR050452">
    <property type="entry name" value="Metacaspase"/>
</dbReference>
<proteinExistence type="predicted"/>
<reference evidence="2 3" key="1">
    <citation type="submission" date="2018-09" db="EMBL/GenBank/DDBJ databases">
        <title>Cohnella cavernae sp. nov., isolated from a karst cave.</title>
        <authorList>
            <person name="Zhu H."/>
        </authorList>
    </citation>
    <scope>NUCLEOTIDE SEQUENCE [LARGE SCALE GENOMIC DNA]</scope>
    <source>
        <strain evidence="2 3">K2E09-144</strain>
    </source>
</reference>
<dbReference type="Proteomes" id="UP000266340">
    <property type="component" value="Unassembled WGS sequence"/>
</dbReference>
<dbReference type="Pfam" id="PF00656">
    <property type="entry name" value="Peptidase_C14"/>
    <property type="match status" value="1"/>
</dbReference>
<dbReference type="AlphaFoldDB" id="A0A398D1A6"/>
<feature type="domain" description="Peptidase C14 caspase" evidence="1">
    <location>
        <begin position="3"/>
        <end position="282"/>
    </location>
</feature>
<evidence type="ECO:0000313" key="3">
    <source>
        <dbReference type="Proteomes" id="UP000266340"/>
    </source>
</evidence>
<gene>
    <name evidence="2" type="ORF">D3H35_01820</name>
</gene>
<dbReference type="InterPro" id="IPR029030">
    <property type="entry name" value="Caspase-like_dom_sf"/>
</dbReference>
<name>A0A398D1A6_9BACL</name>
<dbReference type="RefSeq" id="WP_119147513.1">
    <property type="nucleotide sequence ID" value="NZ_JBHSOV010000005.1"/>
</dbReference>
<dbReference type="OrthoDB" id="2974030at2"/>
<dbReference type="Gene3D" id="3.40.50.1460">
    <property type="match status" value="1"/>
</dbReference>
<dbReference type="GO" id="GO:0004197">
    <property type="term" value="F:cysteine-type endopeptidase activity"/>
    <property type="evidence" value="ECO:0007669"/>
    <property type="project" value="InterPro"/>
</dbReference>
<organism evidence="2 3">
    <name type="scientific">Cohnella faecalis</name>
    <dbReference type="NCBI Taxonomy" id="2315694"/>
    <lineage>
        <taxon>Bacteria</taxon>
        <taxon>Bacillati</taxon>
        <taxon>Bacillota</taxon>
        <taxon>Bacilli</taxon>
        <taxon>Bacillales</taxon>
        <taxon>Paenibacillaceae</taxon>
        <taxon>Cohnella</taxon>
    </lineage>
</organism>
<sequence length="299" mass="33054">MTKRAVVVGVNDYSVQGPAFSNLKCCVPDAQAVYHLLVDAFLFDPSQIWVYLDSKATSSNIRQAIRYMLSISEPGDVACLYFSGHGGLHSITADTYYQTIIPYSGSYISDWDLALAAESLEPSKVNFTVILDSCQSGGMHEESEHPDAIKSVRYASDFVNRLIASLQKVIPFGVTVPNVQAYSSNVNNVRQGDAALVCMDEDPNQLFIPLAKSTLLSACRWDESAGEPKVPSATANHGYFTQALLDLVNQSGFQIDHRSLHQKVVERVHQLTGSSQTPQIRGQQNRMEEDFLLGWRDSR</sequence>
<dbReference type="PANTHER" id="PTHR48104">
    <property type="entry name" value="METACASPASE-4"/>
    <property type="match status" value="1"/>
</dbReference>
<dbReference type="GO" id="GO:0006508">
    <property type="term" value="P:proteolysis"/>
    <property type="evidence" value="ECO:0007669"/>
    <property type="project" value="InterPro"/>
</dbReference>
<protein>
    <submittedName>
        <fullName evidence="2">Caspase family protein</fullName>
    </submittedName>
</protein>
<dbReference type="GO" id="GO:0005737">
    <property type="term" value="C:cytoplasm"/>
    <property type="evidence" value="ECO:0007669"/>
    <property type="project" value="TreeGrafter"/>
</dbReference>
<evidence type="ECO:0000259" key="1">
    <source>
        <dbReference type="Pfam" id="PF00656"/>
    </source>
</evidence>
<accession>A0A398D1A6</accession>
<dbReference type="EMBL" id="QXJM01000014">
    <property type="protein sequence ID" value="RIE05281.1"/>
    <property type="molecule type" value="Genomic_DNA"/>
</dbReference>